<evidence type="ECO:0000256" key="2">
    <source>
        <dbReference type="ARBA" id="ARBA00034247"/>
    </source>
</evidence>
<evidence type="ECO:0000256" key="1">
    <source>
        <dbReference type="ARBA" id="ARBA00012528"/>
    </source>
</evidence>
<dbReference type="Pfam" id="PF00072">
    <property type="entry name" value="Response_reg"/>
    <property type="match status" value="1"/>
</dbReference>
<dbReference type="InterPro" id="IPR000160">
    <property type="entry name" value="GGDEF_dom"/>
</dbReference>
<feature type="modified residue" description="4-aspartylphosphate" evidence="3">
    <location>
        <position position="63"/>
    </location>
</feature>
<dbReference type="GO" id="GO:0052621">
    <property type="term" value="F:diguanylate cyclase activity"/>
    <property type="evidence" value="ECO:0007669"/>
    <property type="project" value="UniProtKB-EC"/>
</dbReference>
<evidence type="ECO:0000313" key="7">
    <source>
        <dbReference type="Proteomes" id="UP000179037"/>
    </source>
</evidence>
<dbReference type="FunFam" id="3.30.70.270:FF:000001">
    <property type="entry name" value="Diguanylate cyclase domain protein"/>
    <property type="match status" value="1"/>
</dbReference>
<dbReference type="AlphaFoldDB" id="A0A1F6TYV9"/>
<comment type="caution">
    <text evidence="6">The sequence shown here is derived from an EMBL/GenBank/DDBJ whole genome shotgun (WGS) entry which is preliminary data.</text>
</comment>
<feature type="domain" description="Response regulatory" evidence="4">
    <location>
        <begin position="14"/>
        <end position="132"/>
    </location>
</feature>
<dbReference type="Gene3D" id="3.40.50.2300">
    <property type="match status" value="1"/>
</dbReference>
<protein>
    <recommendedName>
        <fullName evidence="1">diguanylate cyclase</fullName>
        <ecNumber evidence="1">2.7.7.65</ecNumber>
    </recommendedName>
</protein>
<organism evidence="6 7">
    <name type="scientific">Candidatus Muproteobacteria bacterium RIFCSPLOWO2_01_FULL_60_18</name>
    <dbReference type="NCBI Taxonomy" id="1817768"/>
    <lineage>
        <taxon>Bacteria</taxon>
        <taxon>Pseudomonadati</taxon>
        <taxon>Pseudomonadota</taxon>
        <taxon>Candidatus Muproteobacteria</taxon>
    </lineage>
</organism>
<dbReference type="NCBIfam" id="TIGR00254">
    <property type="entry name" value="GGDEF"/>
    <property type="match status" value="1"/>
</dbReference>
<reference evidence="6 7" key="1">
    <citation type="journal article" date="2016" name="Nat. Commun.">
        <title>Thousands of microbial genomes shed light on interconnected biogeochemical processes in an aquifer system.</title>
        <authorList>
            <person name="Anantharaman K."/>
            <person name="Brown C.T."/>
            <person name="Hug L.A."/>
            <person name="Sharon I."/>
            <person name="Castelle C.J."/>
            <person name="Probst A.J."/>
            <person name="Thomas B.C."/>
            <person name="Singh A."/>
            <person name="Wilkins M.J."/>
            <person name="Karaoz U."/>
            <person name="Brodie E.L."/>
            <person name="Williams K.H."/>
            <person name="Hubbard S.S."/>
            <person name="Banfield J.F."/>
        </authorList>
    </citation>
    <scope>NUCLEOTIDE SEQUENCE [LARGE SCALE GENOMIC DNA]</scope>
</reference>
<evidence type="ECO:0000259" key="5">
    <source>
        <dbReference type="PROSITE" id="PS50887"/>
    </source>
</evidence>
<dbReference type="GO" id="GO:0000160">
    <property type="term" value="P:phosphorelay signal transduction system"/>
    <property type="evidence" value="ECO:0007669"/>
    <property type="project" value="InterPro"/>
</dbReference>
<name>A0A1F6TYV9_9PROT</name>
<dbReference type="SMART" id="SM00448">
    <property type="entry name" value="REC"/>
    <property type="match status" value="1"/>
</dbReference>
<dbReference type="STRING" id="1817768.A3A87_02350"/>
<feature type="domain" description="GGDEF" evidence="5">
    <location>
        <begin position="182"/>
        <end position="316"/>
    </location>
</feature>
<dbReference type="Gene3D" id="3.30.70.270">
    <property type="match status" value="1"/>
</dbReference>
<accession>A0A1F6TYV9</accession>
<gene>
    <name evidence="6" type="ORF">A3A87_02350</name>
</gene>
<dbReference type="PANTHER" id="PTHR45138:SF9">
    <property type="entry name" value="DIGUANYLATE CYCLASE DGCM-RELATED"/>
    <property type="match status" value="1"/>
</dbReference>
<dbReference type="InterPro" id="IPR043128">
    <property type="entry name" value="Rev_trsase/Diguanyl_cyclase"/>
</dbReference>
<evidence type="ECO:0000313" key="6">
    <source>
        <dbReference type="EMBL" id="OGI50325.1"/>
    </source>
</evidence>
<sequence>MKPEQSKKTDPLPLLLLVEDSQTTTALLSKYLGGGYRILHANDGVQAWEMLETNPEIALVITDIHMPNMTGHQLLVKIRKDENDRYKNMPVIVMTTADDNIDRNLAFLNGANDFISKPIDEMELVARVNVHYRLARTIRELEASQHALSELATTDPLTKLRNRRAFFENGAKALAMSRSYMSDLSVILLDIDHFKKINDTYGHRAGDGALVMVADLLMELSRTEDTVARLGGEEFALLLPDTNRLGTAVLAERIRSAIEREQFIVGDKIIPITASIGIASLGVDPAESIDQLLGVADNRLYLAKKSGRNRICVNDEGRTTFA</sequence>
<dbReference type="GO" id="GO:0043709">
    <property type="term" value="P:cell adhesion involved in single-species biofilm formation"/>
    <property type="evidence" value="ECO:0007669"/>
    <property type="project" value="TreeGrafter"/>
</dbReference>
<dbReference type="InterPro" id="IPR011006">
    <property type="entry name" value="CheY-like_superfamily"/>
</dbReference>
<dbReference type="InterPro" id="IPR050469">
    <property type="entry name" value="Diguanylate_Cyclase"/>
</dbReference>
<proteinExistence type="predicted"/>
<evidence type="ECO:0000256" key="3">
    <source>
        <dbReference type="PROSITE-ProRule" id="PRU00169"/>
    </source>
</evidence>
<dbReference type="PANTHER" id="PTHR45138">
    <property type="entry name" value="REGULATORY COMPONENTS OF SENSORY TRANSDUCTION SYSTEM"/>
    <property type="match status" value="1"/>
</dbReference>
<dbReference type="SUPFAM" id="SSF55073">
    <property type="entry name" value="Nucleotide cyclase"/>
    <property type="match status" value="1"/>
</dbReference>
<dbReference type="GO" id="GO:0005886">
    <property type="term" value="C:plasma membrane"/>
    <property type="evidence" value="ECO:0007669"/>
    <property type="project" value="TreeGrafter"/>
</dbReference>
<dbReference type="PROSITE" id="PS50110">
    <property type="entry name" value="RESPONSE_REGULATORY"/>
    <property type="match status" value="1"/>
</dbReference>
<dbReference type="CDD" id="cd01949">
    <property type="entry name" value="GGDEF"/>
    <property type="match status" value="1"/>
</dbReference>
<dbReference type="Pfam" id="PF00990">
    <property type="entry name" value="GGDEF"/>
    <property type="match status" value="1"/>
</dbReference>
<keyword evidence="3" id="KW-0597">Phosphoprotein</keyword>
<dbReference type="EMBL" id="MFTC01000073">
    <property type="protein sequence ID" value="OGI50325.1"/>
    <property type="molecule type" value="Genomic_DNA"/>
</dbReference>
<evidence type="ECO:0000259" key="4">
    <source>
        <dbReference type="PROSITE" id="PS50110"/>
    </source>
</evidence>
<dbReference type="InterPro" id="IPR001789">
    <property type="entry name" value="Sig_transdc_resp-reg_receiver"/>
</dbReference>
<dbReference type="SMART" id="SM00267">
    <property type="entry name" value="GGDEF"/>
    <property type="match status" value="1"/>
</dbReference>
<dbReference type="GO" id="GO:1902201">
    <property type="term" value="P:negative regulation of bacterial-type flagellum-dependent cell motility"/>
    <property type="evidence" value="ECO:0007669"/>
    <property type="project" value="TreeGrafter"/>
</dbReference>
<comment type="catalytic activity">
    <reaction evidence="2">
        <text>2 GTP = 3',3'-c-di-GMP + 2 diphosphate</text>
        <dbReference type="Rhea" id="RHEA:24898"/>
        <dbReference type="ChEBI" id="CHEBI:33019"/>
        <dbReference type="ChEBI" id="CHEBI:37565"/>
        <dbReference type="ChEBI" id="CHEBI:58805"/>
        <dbReference type="EC" id="2.7.7.65"/>
    </reaction>
</comment>
<dbReference type="SUPFAM" id="SSF52172">
    <property type="entry name" value="CheY-like"/>
    <property type="match status" value="1"/>
</dbReference>
<dbReference type="EC" id="2.7.7.65" evidence="1"/>
<dbReference type="Proteomes" id="UP000179037">
    <property type="component" value="Unassembled WGS sequence"/>
</dbReference>
<dbReference type="InterPro" id="IPR029787">
    <property type="entry name" value="Nucleotide_cyclase"/>
</dbReference>
<dbReference type="PROSITE" id="PS50887">
    <property type="entry name" value="GGDEF"/>
    <property type="match status" value="1"/>
</dbReference>